<dbReference type="Gramene" id="KCW71874">
    <property type="protein sequence ID" value="KCW71874"/>
    <property type="gene ID" value="EUGRSUZ_E00341"/>
</dbReference>
<dbReference type="KEGG" id="egr:104443610"/>
<dbReference type="SUPFAM" id="SSF51735">
    <property type="entry name" value="NAD(P)-binding Rossmann-fold domains"/>
    <property type="match status" value="1"/>
</dbReference>
<proteinExistence type="inferred from homology"/>
<evidence type="ECO:0000313" key="5">
    <source>
        <dbReference type="EMBL" id="KCW71874.1"/>
    </source>
</evidence>
<dbReference type="InterPro" id="IPR045312">
    <property type="entry name" value="PCBER-like"/>
</dbReference>
<dbReference type="AlphaFoldDB" id="A0A059C0Y2"/>
<evidence type="ECO:0000259" key="4">
    <source>
        <dbReference type="Pfam" id="PF05368"/>
    </source>
</evidence>
<name>A0A059C0Y2_EUCGR</name>
<evidence type="ECO:0000256" key="1">
    <source>
        <dbReference type="ARBA" id="ARBA00005725"/>
    </source>
</evidence>
<dbReference type="GO" id="GO:0009807">
    <property type="term" value="P:lignan biosynthetic process"/>
    <property type="evidence" value="ECO:0000318"/>
    <property type="project" value="GO_Central"/>
</dbReference>
<feature type="domain" description="NmrA-like" evidence="4">
    <location>
        <begin position="3"/>
        <end position="305"/>
    </location>
</feature>
<dbReference type="InterPro" id="IPR036291">
    <property type="entry name" value="NAD(P)-bd_dom_sf"/>
</dbReference>
<dbReference type="STRING" id="71139.A0A059C0Y2"/>
<dbReference type="InterPro" id="IPR050608">
    <property type="entry name" value="NmrA-type/Isoflavone_red_sf"/>
</dbReference>
<dbReference type="eggNOG" id="ENOG502QPMY">
    <property type="taxonomic scope" value="Eukaryota"/>
</dbReference>
<dbReference type="PANTHER" id="PTHR43349">
    <property type="entry name" value="PINORESINOL REDUCTASE-RELATED"/>
    <property type="match status" value="1"/>
</dbReference>
<dbReference type="EMBL" id="KK198757">
    <property type="protein sequence ID" value="KCW71874.1"/>
    <property type="molecule type" value="Genomic_DNA"/>
</dbReference>
<keyword evidence="3" id="KW-0560">Oxidoreductase</keyword>
<dbReference type="Gene3D" id="3.90.25.10">
    <property type="entry name" value="UDP-galactose 4-epimerase, domain 1"/>
    <property type="match status" value="1"/>
</dbReference>
<dbReference type="Pfam" id="PF05368">
    <property type="entry name" value="NmrA"/>
    <property type="match status" value="1"/>
</dbReference>
<accession>A0A059C0Y2</accession>
<comment type="similarity">
    <text evidence="1">Belongs to the NmrA-type oxidoreductase family. Isoflavone reductase subfamily.</text>
</comment>
<evidence type="ECO:0000256" key="3">
    <source>
        <dbReference type="ARBA" id="ARBA00023002"/>
    </source>
</evidence>
<keyword evidence="2" id="KW-0521">NADP</keyword>
<dbReference type="PANTHER" id="PTHR43349:SF35">
    <property type="entry name" value="PHENYLCOUMARAN BENZYLIC ETHER REDUCTASE 1"/>
    <property type="match status" value="1"/>
</dbReference>
<dbReference type="GO" id="GO:0050664">
    <property type="term" value="F:oxidoreductase activity, acting on NAD(P)H, oxygen as acceptor"/>
    <property type="evidence" value="ECO:0000318"/>
    <property type="project" value="GO_Central"/>
</dbReference>
<gene>
    <name evidence="5" type="ORF">EUGRSUZ_E00341</name>
</gene>
<organism evidence="5">
    <name type="scientific">Eucalyptus grandis</name>
    <name type="common">Flooded gum</name>
    <dbReference type="NCBI Taxonomy" id="71139"/>
    <lineage>
        <taxon>Eukaryota</taxon>
        <taxon>Viridiplantae</taxon>
        <taxon>Streptophyta</taxon>
        <taxon>Embryophyta</taxon>
        <taxon>Tracheophyta</taxon>
        <taxon>Spermatophyta</taxon>
        <taxon>Magnoliopsida</taxon>
        <taxon>eudicotyledons</taxon>
        <taxon>Gunneridae</taxon>
        <taxon>Pentapetalae</taxon>
        <taxon>rosids</taxon>
        <taxon>malvids</taxon>
        <taxon>Myrtales</taxon>
        <taxon>Myrtaceae</taxon>
        <taxon>Myrtoideae</taxon>
        <taxon>Eucalypteae</taxon>
        <taxon>Eucalyptus</taxon>
    </lineage>
</organism>
<dbReference type="InParanoid" id="A0A059C0Y2"/>
<dbReference type="InterPro" id="IPR008030">
    <property type="entry name" value="NmrA-like"/>
</dbReference>
<dbReference type="OrthoDB" id="9974981at2759"/>
<sequence length="309" mass="34640">MAEKSKVLVIGVTGLIGKFVVEASAKSGHPTFAFVEPLSTPSDAAKTNFVQGFRRLGVYVVLGDINVPHTLVNVMRQVDVVISTVETSPDDQYKIAAAILTAGNIKRFLPSVFGSDVDRAHAVEPARTFYAAYYTDIHRLLEEEGIPYTYVCCNFLVGWHRSTLVQPRARAASRERIVILGDGNAKVVFNREDDIGTYTIKAMDDPRTLNKILYIRPPGNTYSMNDLVSLWERKTGKTLERVYVPEEQVLKKIRDVKSPDDLVWAISHSIFVKGDQTNFQIEPPYGVEASELYPNVKYSTVDEYLNQFV</sequence>
<evidence type="ECO:0000256" key="2">
    <source>
        <dbReference type="ARBA" id="ARBA00022857"/>
    </source>
</evidence>
<dbReference type="Gene3D" id="3.40.50.720">
    <property type="entry name" value="NAD(P)-binding Rossmann-like Domain"/>
    <property type="match status" value="1"/>
</dbReference>
<protein>
    <recommendedName>
        <fullName evidence="4">NmrA-like domain-containing protein</fullName>
    </recommendedName>
</protein>
<reference evidence="5" key="1">
    <citation type="submission" date="2013-07" db="EMBL/GenBank/DDBJ databases">
        <title>The genome of Eucalyptus grandis.</title>
        <authorList>
            <person name="Schmutz J."/>
            <person name="Hayes R."/>
            <person name="Myburg A."/>
            <person name="Tuskan G."/>
            <person name="Grattapaglia D."/>
            <person name="Rokhsar D.S."/>
        </authorList>
    </citation>
    <scope>NUCLEOTIDE SEQUENCE</scope>
    <source>
        <tissue evidence="5">Leaf extractions</tissue>
    </source>
</reference>
<dbReference type="CDD" id="cd05259">
    <property type="entry name" value="PCBER_SDR_a"/>
    <property type="match status" value="1"/>
</dbReference>